<reference evidence="2 3" key="1">
    <citation type="submission" date="2018-07" db="EMBL/GenBank/DDBJ databases">
        <title>The complete nuclear genome of the prasinophyte Chloropicon primus (CCMP1205).</title>
        <authorList>
            <person name="Pombert J.-F."/>
            <person name="Otis C."/>
            <person name="Turmel M."/>
            <person name="Lemieux C."/>
        </authorList>
    </citation>
    <scope>NUCLEOTIDE SEQUENCE [LARGE SCALE GENOMIC DNA]</scope>
    <source>
        <strain evidence="2 3">CCMP1205</strain>
    </source>
</reference>
<feature type="domain" description="Peptidase U32 collagenase" evidence="1">
    <location>
        <begin position="371"/>
        <end position="494"/>
    </location>
</feature>
<dbReference type="PANTHER" id="PTHR30217:SF10">
    <property type="entry name" value="23S RRNA 5-HYDROXYCYTIDINE C2501 SYNTHASE"/>
    <property type="match status" value="1"/>
</dbReference>
<keyword evidence="3" id="KW-1185">Reference proteome</keyword>
<dbReference type="Proteomes" id="UP000316726">
    <property type="component" value="Chromosome 13"/>
</dbReference>
<protein>
    <submittedName>
        <fullName evidence="2">Peptidase</fullName>
    </submittedName>
</protein>
<gene>
    <name evidence="2" type="ORF">A3770_13p70080</name>
</gene>
<accession>A0A5B8MY81</accession>
<dbReference type="InterPro" id="IPR001539">
    <property type="entry name" value="Peptidase_U32"/>
</dbReference>
<sequence length="834" mass="92430">MRFVVSYLRAHGVKSYACVNVLVFQEEISRVEECLVTLRDSGVDAIIVQDFGVMKLAREVVPELEVHASTQCSVSSAQGSRHVQSLGATRVVLGRELSLREIGKVARDLESGGDHPIELEVFCHGALCVSYSGQCFSSEAWGGRSANRGQCAQACRMPYGLLVDGKLKDLQDFSYLLSPQDLSALALVPQLMDAGVSCLKIEGRLKGPEYVAITTRMYREAVDKAWEQRHGAASEHSAPSADDEMRERRRMLGQIFARAQDEDNDGLSDGFLVPDHQKVVIGRSPRHRGVYLGIVESINRRRRTVTIRTPGPGKRVVDLKENDGLVFDNGRPELEEAGGTVVQAVQRQKYLVEVGFRQINLSCVNVGDRAFRNKDPGLEKEIRSMESMKLEERKNGMRRPVAVEVSGKLGEPFRVTIRDDERGGSVVEATSHARLEEARKQALTEESVARAVGQLGGTPFRVQSFEFNVDENLFLPMNEIKEARRKAITEMMEKPSEPPGSLAVVPSTAVSSSPRDREVVEAIESEVSPRLTVLCRNPDQVSAELLSLDFVDEICLDFLSLEGLKESVRRVQGAGKRAIVALPRVLKPSEENMVASLSKLSDTLLVRNTAQLEQLQHQKSKRLYGDFSLNIANSHAAEAMTQAYGNLARFAPTHDLNADQIVRLAKGFRSSTDMEVILHHHLPIFHTEHCVFCRFLSQGSSKKDCGQPCEEHSVHLRDHLGKDHLLLADQGCRNTLFNAQAQSGARFLHDKFLVAGIRHYRIEFADEPASAVATVVKAYQELLLGHMDAADLEEQVLMKILDSNGVPQGFTTGSLEVTKERSKSVMKKTAHSLR</sequence>
<dbReference type="InterPro" id="IPR020988">
    <property type="entry name" value="Pept_U32_collagenase"/>
</dbReference>
<proteinExistence type="predicted"/>
<evidence type="ECO:0000259" key="1">
    <source>
        <dbReference type="Pfam" id="PF12392"/>
    </source>
</evidence>
<dbReference type="Pfam" id="PF12392">
    <property type="entry name" value="DUF3656"/>
    <property type="match status" value="1"/>
</dbReference>
<dbReference type="PANTHER" id="PTHR30217">
    <property type="entry name" value="PEPTIDASE U32 FAMILY"/>
    <property type="match status" value="1"/>
</dbReference>
<dbReference type="InterPro" id="IPR051454">
    <property type="entry name" value="RNA/ubiquinone_mod_enzymes"/>
</dbReference>
<dbReference type="Pfam" id="PF01136">
    <property type="entry name" value="Peptidase_U32"/>
    <property type="match status" value="2"/>
</dbReference>
<evidence type="ECO:0000313" key="3">
    <source>
        <dbReference type="Proteomes" id="UP000316726"/>
    </source>
</evidence>
<dbReference type="OrthoDB" id="426032at2759"/>
<organism evidence="2 3">
    <name type="scientific">Chloropicon primus</name>
    <dbReference type="NCBI Taxonomy" id="1764295"/>
    <lineage>
        <taxon>Eukaryota</taxon>
        <taxon>Viridiplantae</taxon>
        <taxon>Chlorophyta</taxon>
        <taxon>Chloropicophyceae</taxon>
        <taxon>Chloropicales</taxon>
        <taxon>Chloropicaceae</taxon>
        <taxon>Chloropicon</taxon>
    </lineage>
</organism>
<evidence type="ECO:0000313" key="2">
    <source>
        <dbReference type="EMBL" id="QDZ24490.1"/>
    </source>
</evidence>
<dbReference type="STRING" id="1764295.A0A5B8MY81"/>
<dbReference type="AlphaFoldDB" id="A0A5B8MY81"/>
<dbReference type="EMBL" id="CP031046">
    <property type="protein sequence ID" value="QDZ24490.1"/>
    <property type="molecule type" value="Genomic_DNA"/>
</dbReference>
<name>A0A5B8MY81_9CHLO</name>